<evidence type="ECO:0000256" key="9">
    <source>
        <dbReference type="ARBA" id="ARBA00022741"/>
    </source>
</evidence>
<keyword evidence="8" id="KW-0677">Repeat</keyword>
<feature type="domain" description="NACHT" evidence="18">
    <location>
        <begin position="264"/>
        <end position="400"/>
    </location>
</feature>
<dbReference type="EMBL" id="WNTK01000012">
    <property type="protein sequence ID" value="KAG9475210.1"/>
    <property type="molecule type" value="Genomic_DNA"/>
</dbReference>
<dbReference type="SMART" id="SM00114">
    <property type="entry name" value="CARD"/>
    <property type="match status" value="2"/>
</dbReference>
<reference evidence="19" key="1">
    <citation type="thesis" date="2020" institute="ProQuest LLC" country="789 East Eisenhower Parkway, Ann Arbor, MI, USA">
        <title>Comparative Genomics and Chromosome Evolution.</title>
        <authorList>
            <person name="Mudd A.B."/>
        </authorList>
    </citation>
    <scope>NUCLEOTIDE SEQUENCE</scope>
    <source>
        <strain evidence="19">HN-11 Male</strain>
        <tissue evidence="19">Kidney and liver</tissue>
    </source>
</reference>
<dbReference type="InterPro" id="IPR041075">
    <property type="entry name" value="NOD1/2_WH"/>
</dbReference>
<dbReference type="OrthoDB" id="120976at2759"/>
<evidence type="ECO:0000313" key="20">
    <source>
        <dbReference type="Proteomes" id="UP000770717"/>
    </source>
</evidence>
<evidence type="ECO:0000256" key="13">
    <source>
        <dbReference type="ARBA" id="ARBA00023136"/>
    </source>
</evidence>
<dbReference type="InterPro" id="IPR007111">
    <property type="entry name" value="NACHT_NTPase"/>
</dbReference>
<dbReference type="AlphaFoldDB" id="A0A8J6ET83"/>
<proteinExistence type="inferred from homology"/>
<gene>
    <name evidence="19" type="ORF">GDO78_003590</name>
</gene>
<evidence type="ECO:0000256" key="2">
    <source>
        <dbReference type="ARBA" id="ARBA00004193"/>
    </source>
</evidence>
<dbReference type="InterPro" id="IPR001611">
    <property type="entry name" value="Leu-rich_rpt"/>
</dbReference>
<dbReference type="SUPFAM" id="SSF52540">
    <property type="entry name" value="P-loop containing nucleoside triphosphate hydrolases"/>
    <property type="match status" value="1"/>
</dbReference>
<dbReference type="SMART" id="SM00368">
    <property type="entry name" value="LRR_RI"/>
    <property type="match status" value="6"/>
</dbReference>
<feature type="domain" description="CARD" evidence="17">
    <location>
        <begin position="1"/>
        <end position="80"/>
    </location>
</feature>
<evidence type="ECO:0008006" key="21">
    <source>
        <dbReference type="Google" id="ProtNLM"/>
    </source>
</evidence>
<keyword evidence="20" id="KW-1185">Reference proteome</keyword>
<evidence type="ECO:0000313" key="19">
    <source>
        <dbReference type="EMBL" id="KAG9475212.1"/>
    </source>
</evidence>
<dbReference type="Pfam" id="PF05729">
    <property type="entry name" value="NACHT"/>
    <property type="match status" value="1"/>
</dbReference>
<dbReference type="Proteomes" id="UP000770717">
    <property type="component" value="Unassembled WGS sequence"/>
</dbReference>
<dbReference type="Gene3D" id="1.10.533.10">
    <property type="entry name" value="Death Domain, Fas"/>
    <property type="match status" value="2"/>
</dbReference>
<evidence type="ECO:0000256" key="3">
    <source>
        <dbReference type="ARBA" id="ARBA00004496"/>
    </source>
</evidence>
<keyword evidence="6" id="KW-0399">Innate immunity</keyword>
<evidence type="ECO:0000256" key="4">
    <source>
        <dbReference type="ARBA" id="ARBA00022475"/>
    </source>
</evidence>
<evidence type="ECO:0000256" key="12">
    <source>
        <dbReference type="ARBA" id="ARBA00022859"/>
    </source>
</evidence>
<comment type="similarity">
    <text evidence="16">Belongs to the NOD1-NOD2 family.</text>
</comment>
<keyword evidence="12" id="KW-0391">Immunity</keyword>
<keyword evidence="14" id="KW-0564">Palmitate</keyword>
<keyword evidence="5" id="KW-0963">Cytoplasm</keyword>
<evidence type="ECO:0000256" key="6">
    <source>
        <dbReference type="ARBA" id="ARBA00022588"/>
    </source>
</evidence>
<dbReference type="Pfam" id="PF17779">
    <property type="entry name" value="WHD_NOD2"/>
    <property type="match status" value="1"/>
</dbReference>
<dbReference type="SUPFAM" id="SSF47986">
    <property type="entry name" value="DEATH domain"/>
    <property type="match status" value="2"/>
</dbReference>
<evidence type="ECO:0000256" key="5">
    <source>
        <dbReference type="ARBA" id="ARBA00022490"/>
    </source>
</evidence>
<dbReference type="GO" id="GO:0005737">
    <property type="term" value="C:cytoplasm"/>
    <property type="evidence" value="ECO:0007669"/>
    <property type="project" value="UniProtKB-SubCell"/>
</dbReference>
<dbReference type="EMBL" id="WNTK01000012">
    <property type="protein sequence ID" value="KAG9475211.1"/>
    <property type="molecule type" value="Genomic_DNA"/>
</dbReference>
<keyword evidence="9" id="KW-0547">Nucleotide-binding</keyword>
<dbReference type="PROSITE" id="PS50837">
    <property type="entry name" value="NACHT"/>
    <property type="match status" value="1"/>
</dbReference>
<evidence type="ECO:0000256" key="14">
    <source>
        <dbReference type="ARBA" id="ARBA00023139"/>
    </source>
</evidence>
<dbReference type="InterPro" id="IPR001315">
    <property type="entry name" value="CARD"/>
</dbReference>
<evidence type="ECO:0000256" key="16">
    <source>
        <dbReference type="ARBA" id="ARBA00038296"/>
    </source>
</evidence>
<dbReference type="Pfam" id="PF13516">
    <property type="entry name" value="LRR_6"/>
    <property type="match status" value="3"/>
</dbReference>
<feature type="domain" description="CARD" evidence="17">
    <location>
        <begin position="99"/>
        <end position="178"/>
    </location>
</feature>
<dbReference type="GO" id="GO:0045087">
    <property type="term" value="P:innate immune response"/>
    <property type="evidence" value="ECO:0007669"/>
    <property type="project" value="UniProtKB-KW"/>
</dbReference>
<evidence type="ECO:0000256" key="15">
    <source>
        <dbReference type="ARBA" id="ARBA00023288"/>
    </source>
</evidence>
<dbReference type="EMBL" id="WNTK01000012">
    <property type="protein sequence ID" value="KAG9475212.1"/>
    <property type="molecule type" value="Genomic_DNA"/>
</dbReference>
<dbReference type="Pfam" id="PF00619">
    <property type="entry name" value="CARD"/>
    <property type="match status" value="2"/>
</dbReference>
<protein>
    <recommendedName>
        <fullName evidence="21">Nucleotide-binding oligomerization domain-containing protein 2</fullName>
    </recommendedName>
</protein>
<sequence>MSSLQAVQTNRSYLVSTFIRGSVEKYEYLLDHLLSENVLSWEDYEVVNLVGQPLSTLVRQLLDIVTCKGETACRHFVDALHKVEDSAEEAGICLQPPEESSQLSQYLQRERPRIVKLIHNYVNAVLQHLLEHRYITRNEIEQIQLPIFTTSQKARRLLDLLRVKGNEPARCLIEFIHNLGEGIVEQVTDVCLAYQTKLKTTISAQSKFLSTYDGSENMCLEDIYTQSVLEIPENPNNSDNMQGSPNQDLLSIFNAQGLINNKADSILILGDAGSGKSTLLQQIQHLWADGQALQNFSFIFPFTCRRLYCITKPLSLKALLFEQCCWPPDQLQDKIFQFILDNPRKVLITFDGFDEFKFAFTDDSRHCSPTEPTGIAGLVFNLIQGNLMKDCLKVVTSRPDVVNVSLRKYVRKEMHLKGFSEEGIEFFMRKHHSNPDTAKDIISLVKANSSLHGLCNIPVFCWIVSKCHKQLINCGSKTPQTMTDMYVLTLKHFLHHSSTRLKVTENVLLEKVNSIKHLGKLALNGLCQGLYVFSYHDVAKEGITEEDLTLGFLVLSRNFSDEKPVSSQYYEFLHITFQCFFAALYMIMNDDVSSASLHQLFKWNRKPTRESRVKISHLCLQPILPRQRKSFLRNIEIRNLQITATFVAGLLSNALYSNLVDSWQPIKLSTKCKIIKRCLTKGIQKHFNSIPPALKDEKKSMHAMPDFVWLIKCIYELQDMTLSEKAVQGLDIDHLKMTYCGIGPTECTALAYVLKHLKKPVGMQLDHNSIGDIGIEQLIPCLHKCRALYLRDNNITDKGLCRLMEHVLHWPNFQKIALFNNRLMDECMNSVAYVLKHKQNFLSLRLGNNFITDVGGQILADGLSENKSIKYLGLWGNQVGDTGAKAIADALQDNKTVIWLSLVGNNIGSVGGEALAAMLEKNTVLEELWLDENKLRDSDAILIAKSLKKNDALKVLKISNNDFSRSGVSAFAEALESNHTITAIWLKGTKLTIEEKERFEQLDRLFVKG</sequence>
<evidence type="ECO:0000256" key="1">
    <source>
        <dbReference type="ARBA" id="ARBA00004187"/>
    </source>
</evidence>
<organism evidence="19 20">
    <name type="scientific">Eleutherodactylus coqui</name>
    <name type="common">Puerto Rican coqui</name>
    <dbReference type="NCBI Taxonomy" id="57060"/>
    <lineage>
        <taxon>Eukaryota</taxon>
        <taxon>Metazoa</taxon>
        <taxon>Chordata</taxon>
        <taxon>Craniata</taxon>
        <taxon>Vertebrata</taxon>
        <taxon>Euteleostomi</taxon>
        <taxon>Amphibia</taxon>
        <taxon>Batrachia</taxon>
        <taxon>Anura</taxon>
        <taxon>Neobatrachia</taxon>
        <taxon>Hyloidea</taxon>
        <taxon>Eleutherodactylidae</taxon>
        <taxon>Eleutherodactylinae</taxon>
        <taxon>Eleutherodactylus</taxon>
        <taxon>Eleutherodactylus</taxon>
    </lineage>
</organism>
<dbReference type="InterPro" id="IPR041267">
    <property type="entry name" value="NLRP_HD2"/>
</dbReference>
<keyword evidence="13" id="KW-0472">Membrane</keyword>
<name>A0A8J6ET83_ELECQ</name>
<dbReference type="Pfam" id="PF17776">
    <property type="entry name" value="NLRC4_HD2"/>
    <property type="match status" value="1"/>
</dbReference>
<dbReference type="GO" id="GO:0016323">
    <property type="term" value="C:basolateral plasma membrane"/>
    <property type="evidence" value="ECO:0007669"/>
    <property type="project" value="UniProtKB-SubCell"/>
</dbReference>
<evidence type="ECO:0000259" key="17">
    <source>
        <dbReference type="PROSITE" id="PS50209"/>
    </source>
</evidence>
<dbReference type="Gene3D" id="3.80.10.10">
    <property type="entry name" value="Ribonuclease Inhibitor"/>
    <property type="match status" value="2"/>
</dbReference>
<dbReference type="InterPro" id="IPR051261">
    <property type="entry name" value="NLR"/>
</dbReference>
<evidence type="ECO:0000256" key="7">
    <source>
        <dbReference type="ARBA" id="ARBA00022614"/>
    </source>
</evidence>
<keyword evidence="10" id="KW-0067">ATP-binding</keyword>
<comment type="subcellular location">
    <subcellularLocation>
        <location evidence="1">Basolateral cell membrane</location>
    </subcellularLocation>
    <subcellularLocation>
        <location evidence="2">Cell membrane</location>
        <topology evidence="2">Lipid-anchor</topology>
    </subcellularLocation>
    <subcellularLocation>
        <location evidence="3">Cytoplasm</location>
    </subcellularLocation>
</comment>
<dbReference type="SUPFAM" id="SSF52047">
    <property type="entry name" value="RNI-like"/>
    <property type="match status" value="1"/>
</dbReference>
<dbReference type="GO" id="GO:0042981">
    <property type="term" value="P:regulation of apoptotic process"/>
    <property type="evidence" value="ECO:0007669"/>
    <property type="project" value="InterPro"/>
</dbReference>
<dbReference type="InterPro" id="IPR027417">
    <property type="entry name" value="P-loop_NTPase"/>
</dbReference>
<evidence type="ECO:0000256" key="11">
    <source>
        <dbReference type="ARBA" id="ARBA00022843"/>
    </source>
</evidence>
<keyword evidence="4" id="KW-1003">Cell membrane</keyword>
<keyword evidence="15" id="KW-0449">Lipoprotein</keyword>
<keyword evidence="7" id="KW-0433">Leucine-rich repeat</keyword>
<evidence type="ECO:0000256" key="10">
    <source>
        <dbReference type="ARBA" id="ARBA00022840"/>
    </source>
</evidence>
<dbReference type="InterPro" id="IPR032675">
    <property type="entry name" value="LRR_dom_sf"/>
</dbReference>
<accession>A0A8J6ET83</accession>
<evidence type="ECO:0000259" key="18">
    <source>
        <dbReference type="PROSITE" id="PS50837"/>
    </source>
</evidence>
<dbReference type="PANTHER" id="PTHR24106">
    <property type="entry name" value="NACHT, LRR AND CARD DOMAINS-CONTAINING"/>
    <property type="match status" value="1"/>
</dbReference>
<dbReference type="InterPro" id="IPR011029">
    <property type="entry name" value="DEATH-like_dom_sf"/>
</dbReference>
<dbReference type="GO" id="GO:0005524">
    <property type="term" value="F:ATP binding"/>
    <property type="evidence" value="ECO:0007669"/>
    <property type="project" value="UniProtKB-KW"/>
</dbReference>
<dbReference type="Gene3D" id="3.40.50.300">
    <property type="entry name" value="P-loop containing nucleotide triphosphate hydrolases"/>
    <property type="match status" value="1"/>
</dbReference>
<dbReference type="FunFam" id="3.40.50.300:FF:000940">
    <property type="entry name" value="Nucleotide-binding oligomerization domain-containing protein 2"/>
    <property type="match status" value="1"/>
</dbReference>
<comment type="caution">
    <text evidence="19">The sequence shown here is derived from an EMBL/GenBank/DDBJ whole genome shotgun (WGS) entry which is preliminary data.</text>
</comment>
<dbReference type="PROSITE" id="PS50209">
    <property type="entry name" value="CARD"/>
    <property type="match status" value="2"/>
</dbReference>
<evidence type="ECO:0000256" key="8">
    <source>
        <dbReference type="ARBA" id="ARBA00022737"/>
    </source>
</evidence>
<keyword evidence="11" id="KW-0832">Ubl conjugation</keyword>